<evidence type="ECO:0000313" key="4">
    <source>
        <dbReference type="Proteomes" id="UP000255082"/>
    </source>
</evidence>
<protein>
    <submittedName>
        <fullName evidence="3">Uncharacterized protein, possibly involved in aromatic compounds catabolism</fullName>
    </submittedName>
</protein>
<dbReference type="EMBL" id="UGRU01000001">
    <property type="protein sequence ID" value="SUA42758.1"/>
    <property type="molecule type" value="Genomic_DNA"/>
</dbReference>
<dbReference type="SUPFAM" id="SSF54637">
    <property type="entry name" value="Thioesterase/thiol ester dehydrase-isomerase"/>
    <property type="match status" value="1"/>
</dbReference>
<dbReference type="InterPro" id="IPR029069">
    <property type="entry name" value="HotDog_dom_sf"/>
</dbReference>
<dbReference type="NCBIfam" id="TIGR00369">
    <property type="entry name" value="unchar_dom_1"/>
    <property type="match status" value="1"/>
</dbReference>
<feature type="domain" description="Thioesterase" evidence="2">
    <location>
        <begin position="55"/>
        <end position="127"/>
    </location>
</feature>
<evidence type="ECO:0000313" key="3">
    <source>
        <dbReference type="EMBL" id="SUA42758.1"/>
    </source>
</evidence>
<proteinExistence type="predicted"/>
<gene>
    <name evidence="3" type="ORF">NCTC13184_02117</name>
</gene>
<dbReference type="Pfam" id="PF03061">
    <property type="entry name" value="4HBT"/>
    <property type="match status" value="1"/>
</dbReference>
<dbReference type="Gene3D" id="3.10.129.10">
    <property type="entry name" value="Hotdog Thioesterase"/>
    <property type="match status" value="1"/>
</dbReference>
<accession>A0A378WNC7</accession>
<dbReference type="InterPro" id="IPR006683">
    <property type="entry name" value="Thioestr_dom"/>
</dbReference>
<organism evidence="3 4">
    <name type="scientific">Nocardia africana</name>
    <dbReference type="NCBI Taxonomy" id="134964"/>
    <lineage>
        <taxon>Bacteria</taxon>
        <taxon>Bacillati</taxon>
        <taxon>Actinomycetota</taxon>
        <taxon>Actinomycetes</taxon>
        <taxon>Mycobacteriales</taxon>
        <taxon>Nocardiaceae</taxon>
        <taxon>Nocardia</taxon>
    </lineage>
</organism>
<evidence type="ECO:0000256" key="1">
    <source>
        <dbReference type="ARBA" id="ARBA00022801"/>
    </source>
</evidence>
<dbReference type="InterPro" id="IPR003736">
    <property type="entry name" value="PAAI_dom"/>
</dbReference>
<dbReference type="AlphaFoldDB" id="A0A378WNC7"/>
<dbReference type="CDD" id="cd03443">
    <property type="entry name" value="PaaI_thioesterase"/>
    <property type="match status" value="1"/>
</dbReference>
<reference evidence="3 4" key="1">
    <citation type="submission" date="2018-06" db="EMBL/GenBank/DDBJ databases">
        <authorList>
            <consortium name="Pathogen Informatics"/>
            <person name="Doyle S."/>
        </authorList>
    </citation>
    <scope>NUCLEOTIDE SEQUENCE [LARGE SCALE GENOMIC DNA]</scope>
    <source>
        <strain evidence="3 4">NCTC13184</strain>
    </source>
</reference>
<dbReference type="GO" id="GO:0016289">
    <property type="term" value="F:acyl-CoA hydrolase activity"/>
    <property type="evidence" value="ECO:0007669"/>
    <property type="project" value="UniProtKB-ARBA"/>
</dbReference>
<name>A0A378WNC7_9NOCA</name>
<evidence type="ECO:0000259" key="2">
    <source>
        <dbReference type="Pfam" id="PF03061"/>
    </source>
</evidence>
<dbReference type="RefSeq" id="WP_062963145.1">
    <property type="nucleotide sequence ID" value="NZ_JAJFOE010000001.1"/>
</dbReference>
<dbReference type="OrthoDB" id="4565299at2"/>
<dbReference type="Proteomes" id="UP000255082">
    <property type="component" value="Unassembled WGS sequence"/>
</dbReference>
<keyword evidence="1" id="KW-0378">Hydrolase</keyword>
<sequence>MSGQQAENPEFAQIVEAVVLGMPAARHLGLSFRRVERGEVEIVQPYRTELTEHNGNFQGGVIGSLADFAGGSAAGTLLPVGWVNMTADYTVKLLAPARGEYLLARGRVVKPGKAITVAAADVYGVDQGAETLCATALVTMRNIDLGGAGSPPAVAAAAHGTGDA</sequence>